<feature type="domain" description="Roadblock/LAMTOR2" evidence="1">
    <location>
        <begin position="1"/>
        <end position="89"/>
    </location>
</feature>
<accession>A0ABS6V157</accession>
<dbReference type="InterPro" id="IPR053141">
    <property type="entry name" value="Mycobact_SerProt_Inhib_Rv3364c"/>
</dbReference>
<sequence>MLEEFVGSTPGVVHGVLVSADGLRLATSAHVGVALGDQLSAAASGLVSLARGTAHLLAAGPVAQTILEMAGGYLFVTSISHGATLSVFAERQCDIGMVGYEMTLLAARAGHALTPAMRSAGT</sequence>
<dbReference type="Proteomes" id="UP000694287">
    <property type="component" value="Unassembled WGS sequence"/>
</dbReference>
<proteinExistence type="predicted"/>
<dbReference type="EMBL" id="JADQDK010000001">
    <property type="protein sequence ID" value="MBW0138243.1"/>
    <property type="molecule type" value="Genomic_DNA"/>
</dbReference>
<protein>
    <submittedName>
        <fullName evidence="2">Roadblock/LC7 domain-containing protein</fullName>
    </submittedName>
</protein>
<name>A0ABS6V157_9PSEU</name>
<dbReference type="SMART" id="SM00960">
    <property type="entry name" value="Robl_LC7"/>
    <property type="match status" value="1"/>
</dbReference>
<dbReference type="Pfam" id="PF03259">
    <property type="entry name" value="Robl_LC7"/>
    <property type="match status" value="1"/>
</dbReference>
<dbReference type="PANTHER" id="PTHR36222">
    <property type="entry name" value="SERINE PROTEASE INHIBITOR RV3364C"/>
    <property type="match status" value="1"/>
</dbReference>
<evidence type="ECO:0000313" key="2">
    <source>
        <dbReference type="EMBL" id="MBW0138243.1"/>
    </source>
</evidence>
<reference evidence="2 3" key="1">
    <citation type="submission" date="2020-11" db="EMBL/GenBank/DDBJ databases">
        <title>Pseudonocardia abyssalis sp. nov. and Pseudonocardia oceani sp. nov., description and phylogenomic analysis of two novel actinomycetes isolated from the deep Southern Ocean.</title>
        <authorList>
            <person name="Parra J."/>
        </authorList>
    </citation>
    <scope>NUCLEOTIDE SEQUENCE [LARGE SCALE GENOMIC DNA]</scope>
    <source>
        <strain evidence="2 3">KRD-168</strain>
    </source>
</reference>
<evidence type="ECO:0000259" key="1">
    <source>
        <dbReference type="SMART" id="SM00960"/>
    </source>
</evidence>
<comment type="caution">
    <text evidence="2">The sequence shown here is derived from an EMBL/GenBank/DDBJ whole genome shotgun (WGS) entry which is preliminary data.</text>
</comment>
<dbReference type="InterPro" id="IPR004942">
    <property type="entry name" value="Roadblock/LAMTOR2_dom"/>
</dbReference>
<organism evidence="2 3">
    <name type="scientific">Pseudonocardia abyssalis</name>
    <dbReference type="NCBI Taxonomy" id="2792008"/>
    <lineage>
        <taxon>Bacteria</taxon>
        <taxon>Bacillati</taxon>
        <taxon>Actinomycetota</taxon>
        <taxon>Actinomycetes</taxon>
        <taxon>Pseudonocardiales</taxon>
        <taxon>Pseudonocardiaceae</taxon>
        <taxon>Pseudonocardia</taxon>
    </lineage>
</organism>
<gene>
    <name evidence="2" type="ORF">I4I81_28840</name>
</gene>
<evidence type="ECO:0000313" key="3">
    <source>
        <dbReference type="Proteomes" id="UP000694287"/>
    </source>
</evidence>
<dbReference type="PANTHER" id="PTHR36222:SF1">
    <property type="entry name" value="SERINE PROTEASE INHIBITOR RV3364C"/>
    <property type="match status" value="1"/>
</dbReference>
<keyword evidence="3" id="KW-1185">Reference proteome</keyword>